<evidence type="ECO:0000313" key="2">
    <source>
        <dbReference type="Proteomes" id="UP001152795"/>
    </source>
</evidence>
<keyword evidence="2" id="KW-1185">Reference proteome</keyword>
<dbReference type="Pfam" id="PF00078">
    <property type="entry name" value="RVT_1"/>
    <property type="match status" value="1"/>
</dbReference>
<protein>
    <submittedName>
        <fullName evidence="1">Uncharacterized protein</fullName>
    </submittedName>
</protein>
<sequence length="698" mass="78317">MANRLVKYSIENNFLSSSQKSARPSEGCYEHTFILQSLVLDAKRHQKNLFLAWLDLRNAFGSIPHDVITITLSHLGVPDSVVNLVKNIYTNAFTEVRTPNGSTPNIPVNAGVKQGCPLSPIIFNLCIEIILRAISMKGHTIGPTKHFNGEISVLAYADDLVIIAKSKEKLQQLLDAASSTADVIGLEFRQDKCASLSMTYNKRFLNNIELNEFRVQAKVIPALKEHDHYRYLGVPIGMLRDIDSLDSLVDDLCNDLERIRASLLAPWQKLDAIRTFVQPCLTFALRAGEPQKQSLVKYKKKLIEVVRSICHLPLRATSHIIFASSQAGGLGFQDPTTEVDIQTIVQAIKMLSSSDPFVSGTAKGELRKAVRFAVQAEPSPALVSEFMSGSTRGKFHPDRMRYRTHSLWTRARSACRRLDITFNVPDFEAPSISTNSKGPCLAKSSATFLHHLTQERASAKLMALPDQGKVARALIKDAFSNGSSWLYSGLNLRFKDWRFIHRARLNVVPTNQNKSRWSDCSNLCRVCNSHPETLPHVICHCETNMVSIRNRHNSVVERLSKAVRFGNVRIDQQVVGVRDECRPDLVIQDGQEVTIIDVTCPFENGDDALANADFNKVTKYNHLKQHFHQLGFKCNVFGFVIGALGAWHPNNEAVLNQLRMSRSYKSLFRKLCCSDVIRGSAEIYYNHIVYSDNLTNLD</sequence>
<accession>A0A6S7KN83</accession>
<dbReference type="CDD" id="cd01650">
    <property type="entry name" value="RT_nLTR_like"/>
    <property type="match status" value="1"/>
</dbReference>
<evidence type="ECO:0000313" key="1">
    <source>
        <dbReference type="EMBL" id="CAB4043501.1"/>
    </source>
</evidence>
<dbReference type="SUPFAM" id="SSF56672">
    <property type="entry name" value="DNA/RNA polymerases"/>
    <property type="match status" value="1"/>
</dbReference>
<dbReference type="PANTHER" id="PTHR35450:SF2">
    <property type="entry name" value="REVERSE TRANSCRIPTASE DOMAIN-CONTAINING PROTEIN"/>
    <property type="match status" value="1"/>
</dbReference>
<gene>
    <name evidence="1" type="ORF">PACLA_8A033279</name>
</gene>
<reference evidence="1" key="1">
    <citation type="submission" date="2020-04" db="EMBL/GenBank/DDBJ databases">
        <authorList>
            <person name="Alioto T."/>
            <person name="Alioto T."/>
            <person name="Gomez Garrido J."/>
        </authorList>
    </citation>
    <scope>NUCLEOTIDE SEQUENCE</scope>
    <source>
        <strain evidence="1">A484AB</strain>
    </source>
</reference>
<dbReference type="AlphaFoldDB" id="A0A6S7KN83"/>
<organism evidence="1 2">
    <name type="scientific">Paramuricea clavata</name>
    <name type="common">Red gorgonian</name>
    <name type="synonym">Violescent sea-whip</name>
    <dbReference type="NCBI Taxonomy" id="317549"/>
    <lineage>
        <taxon>Eukaryota</taxon>
        <taxon>Metazoa</taxon>
        <taxon>Cnidaria</taxon>
        <taxon>Anthozoa</taxon>
        <taxon>Octocorallia</taxon>
        <taxon>Malacalcyonacea</taxon>
        <taxon>Plexauridae</taxon>
        <taxon>Paramuricea</taxon>
    </lineage>
</organism>
<dbReference type="InterPro" id="IPR043128">
    <property type="entry name" value="Rev_trsase/Diguanyl_cyclase"/>
</dbReference>
<dbReference type="Proteomes" id="UP001152795">
    <property type="component" value="Unassembled WGS sequence"/>
</dbReference>
<dbReference type="Gene3D" id="3.30.70.270">
    <property type="match status" value="1"/>
</dbReference>
<comment type="caution">
    <text evidence="1">The sequence shown here is derived from an EMBL/GenBank/DDBJ whole genome shotgun (WGS) entry which is preliminary data.</text>
</comment>
<dbReference type="PANTHER" id="PTHR35450">
    <property type="entry name" value="REVERSE TRANSCRIPTASE DOMAIN-CONTAINING PROTEIN"/>
    <property type="match status" value="1"/>
</dbReference>
<name>A0A6S7KN83_PARCT</name>
<proteinExistence type="predicted"/>
<dbReference type="InterPro" id="IPR043502">
    <property type="entry name" value="DNA/RNA_pol_sf"/>
</dbReference>
<dbReference type="EMBL" id="CACRXK020032517">
    <property type="protein sequence ID" value="CAB4043501.1"/>
    <property type="molecule type" value="Genomic_DNA"/>
</dbReference>
<dbReference type="PROSITE" id="PS50878">
    <property type="entry name" value="RT_POL"/>
    <property type="match status" value="1"/>
</dbReference>
<dbReference type="InterPro" id="IPR000477">
    <property type="entry name" value="RT_dom"/>
</dbReference>
<dbReference type="OrthoDB" id="5984630at2759"/>